<sequence length="75" mass="8238">MQAIVEQPNGVEAQLNHLESTVNMNHATALANHAQLIGATNEINTYIQDGPMRAANFSFQHWSPSVAHWVSSQDP</sequence>
<name>A0A0W0FG79_MONRR</name>
<evidence type="ECO:0000313" key="2">
    <source>
        <dbReference type="Proteomes" id="UP000054988"/>
    </source>
</evidence>
<proteinExistence type="predicted"/>
<comment type="caution">
    <text evidence="1">The sequence shown here is derived from an EMBL/GenBank/DDBJ whole genome shotgun (WGS) entry which is preliminary data.</text>
</comment>
<evidence type="ECO:0000313" key="1">
    <source>
        <dbReference type="EMBL" id="KTB35188.1"/>
    </source>
</evidence>
<dbReference type="AlphaFoldDB" id="A0A0W0FG79"/>
<protein>
    <submittedName>
        <fullName evidence="1">Uncharacterized protein</fullName>
    </submittedName>
</protein>
<dbReference type="EMBL" id="LATX01002010">
    <property type="protein sequence ID" value="KTB35188.1"/>
    <property type="molecule type" value="Genomic_DNA"/>
</dbReference>
<reference evidence="1 2" key="1">
    <citation type="submission" date="2015-12" db="EMBL/GenBank/DDBJ databases">
        <title>Draft genome sequence of Moniliophthora roreri, the causal agent of frosty pod rot of cacao.</title>
        <authorList>
            <person name="Aime M.C."/>
            <person name="Diaz-Valderrama J.R."/>
            <person name="Kijpornyongpan T."/>
            <person name="Phillips-Mora W."/>
        </authorList>
    </citation>
    <scope>NUCLEOTIDE SEQUENCE [LARGE SCALE GENOMIC DNA]</scope>
    <source>
        <strain evidence="1 2">MCA 2952</strain>
    </source>
</reference>
<organism evidence="1 2">
    <name type="scientific">Moniliophthora roreri</name>
    <name type="common">Frosty pod rot fungus</name>
    <name type="synonym">Monilia roreri</name>
    <dbReference type="NCBI Taxonomy" id="221103"/>
    <lineage>
        <taxon>Eukaryota</taxon>
        <taxon>Fungi</taxon>
        <taxon>Dikarya</taxon>
        <taxon>Basidiomycota</taxon>
        <taxon>Agaricomycotina</taxon>
        <taxon>Agaricomycetes</taxon>
        <taxon>Agaricomycetidae</taxon>
        <taxon>Agaricales</taxon>
        <taxon>Marasmiineae</taxon>
        <taxon>Marasmiaceae</taxon>
        <taxon>Moniliophthora</taxon>
    </lineage>
</organism>
<dbReference type="Proteomes" id="UP000054988">
    <property type="component" value="Unassembled WGS sequence"/>
</dbReference>
<gene>
    <name evidence="1" type="ORF">WG66_12235</name>
</gene>
<accession>A0A0W0FG79</accession>